<dbReference type="AlphaFoldDB" id="A0A428SBY4"/>
<proteinExistence type="predicted"/>
<dbReference type="Pfam" id="PF05721">
    <property type="entry name" value="PhyH"/>
    <property type="match status" value="1"/>
</dbReference>
<dbReference type="SUPFAM" id="SSF51197">
    <property type="entry name" value="Clavaminate synthase-like"/>
    <property type="match status" value="1"/>
</dbReference>
<keyword evidence="2" id="KW-1185">Reference proteome</keyword>
<organism evidence="1 2">
    <name type="scientific">Fusarium floridanum</name>
    <dbReference type="NCBI Taxonomy" id="1325733"/>
    <lineage>
        <taxon>Eukaryota</taxon>
        <taxon>Fungi</taxon>
        <taxon>Dikarya</taxon>
        <taxon>Ascomycota</taxon>
        <taxon>Pezizomycotina</taxon>
        <taxon>Sordariomycetes</taxon>
        <taxon>Hypocreomycetidae</taxon>
        <taxon>Hypocreales</taxon>
        <taxon>Nectriaceae</taxon>
        <taxon>Fusarium</taxon>
        <taxon>Fusarium solani species complex</taxon>
    </lineage>
</organism>
<sequence length="320" mass="35841">MNDNKVLSIEPTAEEKATGIPSAATIAAAVSIIQRDGIVVIEDVVNHDHLDQINNILSRESEELYNDNSTHFNFGAHTRNISQPPPLAKELLFDDIWANPFTNAISANILGPNPVVNYANGNCALKSEARQEVHGDVAYAHLEFPYGIVANYYLVDTDVENGATEIWIGSHRNTTMADHIGEHKPAIREECLEERRKIHPPIQPKIKKGSVVIRDIRLWHAGMPNHTDQPRIMLAFGIVPWYFNSRSAITLPESAKDLVEKWEKTTGVKYATKFVEGTPDHRKTQFTTGFRPNNPSLVYNPMYTAKDLEYLALDKVPLVA</sequence>
<reference evidence="1 2" key="1">
    <citation type="submission" date="2017-06" db="EMBL/GenBank/DDBJ databases">
        <title>Comparative genomic analysis of Ambrosia Fusariam Clade fungi.</title>
        <authorList>
            <person name="Stajich J.E."/>
            <person name="Carrillo J."/>
            <person name="Kijimoto T."/>
            <person name="Eskalen A."/>
            <person name="O'Donnell K."/>
            <person name="Kasson M."/>
        </authorList>
    </citation>
    <scope>NUCLEOTIDE SEQUENCE [LARGE SCALE GENOMIC DNA]</scope>
    <source>
        <strain evidence="1 2">NRRL62606</strain>
    </source>
</reference>
<evidence type="ECO:0008006" key="3">
    <source>
        <dbReference type="Google" id="ProtNLM"/>
    </source>
</evidence>
<dbReference type="PANTHER" id="PTHR37563:SF2">
    <property type="entry name" value="PHYTANOYL-COA DIOXYGENASE FAMILY PROTEIN (AFU_ORTHOLOGUE AFUA_2G03330)"/>
    <property type="match status" value="1"/>
</dbReference>
<comment type="caution">
    <text evidence="1">The sequence shown here is derived from an EMBL/GenBank/DDBJ whole genome shotgun (WGS) entry which is preliminary data.</text>
</comment>
<gene>
    <name evidence="1" type="ORF">CEP51_002287</name>
</gene>
<evidence type="ECO:0000313" key="2">
    <source>
        <dbReference type="Proteomes" id="UP000287972"/>
    </source>
</evidence>
<protein>
    <recommendedName>
        <fullName evidence="3">Phytanoyl-CoA dioxygenase family protein</fullName>
    </recommendedName>
</protein>
<dbReference type="EMBL" id="NKCL01000033">
    <property type="protein sequence ID" value="RSL87295.1"/>
    <property type="molecule type" value="Genomic_DNA"/>
</dbReference>
<accession>A0A428SBY4</accession>
<name>A0A428SBY4_9HYPO</name>
<dbReference type="Gene3D" id="2.60.120.620">
    <property type="entry name" value="q2cbj1_9rhob like domain"/>
    <property type="match status" value="1"/>
</dbReference>
<dbReference type="InterPro" id="IPR051961">
    <property type="entry name" value="Fungal_Metabolite_Diox"/>
</dbReference>
<dbReference type="InterPro" id="IPR008775">
    <property type="entry name" value="Phytyl_CoA_dOase-like"/>
</dbReference>
<dbReference type="Proteomes" id="UP000287972">
    <property type="component" value="Unassembled WGS sequence"/>
</dbReference>
<dbReference type="PANTHER" id="PTHR37563">
    <property type="entry name" value="PHYTANOYL-COA DIOXYGENASE FAMILY PROTEIN (AFU_ORTHOLOGUE AFUA_2G03330)"/>
    <property type="match status" value="1"/>
</dbReference>
<evidence type="ECO:0000313" key="1">
    <source>
        <dbReference type="EMBL" id="RSL87295.1"/>
    </source>
</evidence>